<protein>
    <recommendedName>
        <fullName evidence="4">BPTI/Kunitz inhibitor domain-containing protein</fullName>
    </recommendedName>
</protein>
<evidence type="ECO:0000313" key="5">
    <source>
        <dbReference type="EMBL" id="KAA3675749.1"/>
    </source>
</evidence>
<dbReference type="InterPro" id="IPR036880">
    <property type="entry name" value="Kunitz_BPTI_sf"/>
</dbReference>
<dbReference type="Proteomes" id="UP000324629">
    <property type="component" value="Unassembled WGS sequence"/>
</dbReference>
<keyword evidence="3" id="KW-1015">Disulfide bond</keyword>
<feature type="domain" description="BPTI/Kunitz inhibitor" evidence="4">
    <location>
        <begin position="1"/>
        <end position="41"/>
    </location>
</feature>
<organism evidence="5 6">
    <name type="scientific">Paragonimus westermani</name>
    <dbReference type="NCBI Taxonomy" id="34504"/>
    <lineage>
        <taxon>Eukaryota</taxon>
        <taxon>Metazoa</taxon>
        <taxon>Spiralia</taxon>
        <taxon>Lophotrochozoa</taxon>
        <taxon>Platyhelminthes</taxon>
        <taxon>Trematoda</taxon>
        <taxon>Digenea</taxon>
        <taxon>Plagiorchiida</taxon>
        <taxon>Troglotremata</taxon>
        <taxon>Troglotrematidae</taxon>
        <taxon>Paragonimus</taxon>
    </lineage>
</organism>
<dbReference type="Gene3D" id="4.10.410.10">
    <property type="entry name" value="Pancreatic trypsin inhibitor Kunitz domain"/>
    <property type="match status" value="1"/>
</dbReference>
<dbReference type="SMART" id="SM00131">
    <property type="entry name" value="KU"/>
    <property type="match status" value="1"/>
</dbReference>
<dbReference type="Pfam" id="PF00014">
    <property type="entry name" value="Kunitz_BPTI"/>
    <property type="match status" value="1"/>
</dbReference>
<proteinExistence type="predicted"/>
<dbReference type="EMBL" id="QNGE01002341">
    <property type="protein sequence ID" value="KAA3675749.1"/>
    <property type="molecule type" value="Genomic_DNA"/>
</dbReference>
<dbReference type="InterPro" id="IPR050098">
    <property type="entry name" value="TFPI/VKTCI-like"/>
</dbReference>
<dbReference type="CDD" id="cd00109">
    <property type="entry name" value="Kunitz-type"/>
    <property type="match status" value="1"/>
</dbReference>
<dbReference type="PANTHER" id="PTHR10083">
    <property type="entry name" value="KUNITZ-TYPE PROTEASE INHIBITOR-RELATED"/>
    <property type="match status" value="1"/>
</dbReference>
<dbReference type="PANTHER" id="PTHR10083:SF328">
    <property type="entry name" value="TISSUE FACTOR PATHWAY INHIBITOR"/>
    <property type="match status" value="1"/>
</dbReference>
<evidence type="ECO:0000256" key="1">
    <source>
        <dbReference type="ARBA" id="ARBA00022690"/>
    </source>
</evidence>
<evidence type="ECO:0000256" key="3">
    <source>
        <dbReference type="ARBA" id="ARBA00023157"/>
    </source>
</evidence>
<evidence type="ECO:0000259" key="4">
    <source>
        <dbReference type="PROSITE" id="PS50279"/>
    </source>
</evidence>
<evidence type="ECO:0000256" key="2">
    <source>
        <dbReference type="ARBA" id="ARBA00022900"/>
    </source>
</evidence>
<dbReference type="AlphaFoldDB" id="A0A5J4NK72"/>
<dbReference type="GO" id="GO:0005615">
    <property type="term" value="C:extracellular space"/>
    <property type="evidence" value="ECO:0007669"/>
    <property type="project" value="TreeGrafter"/>
</dbReference>
<dbReference type="PRINTS" id="PR00759">
    <property type="entry name" value="BASICPTASE"/>
</dbReference>
<reference evidence="5 6" key="1">
    <citation type="journal article" date="2019" name="Gigascience">
        <title>Whole-genome sequence of the oriental lung fluke Paragonimus westermani.</title>
        <authorList>
            <person name="Oey H."/>
            <person name="Zakrzewski M."/>
            <person name="Narain K."/>
            <person name="Devi K.R."/>
            <person name="Agatsuma T."/>
            <person name="Nawaratna S."/>
            <person name="Gobert G.N."/>
            <person name="Jones M.K."/>
            <person name="Ragan M.A."/>
            <person name="McManus D.P."/>
            <person name="Krause L."/>
        </authorList>
    </citation>
    <scope>NUCLEOTIDE SEQUENCE [LARGE SCALE GENOMIC DNA]</scope>
    <source>
        <strain evidence="5 6">IND2009</strain>
    </source>
</reference>
<dbReference type="SUPFAM" id="SSF57362">
    <property type="entry name" value="BPTI-like"/>
    <property type="match status" value="1"/>
</dbReference>
<gene>
    <name evidence="5" type="ORF">DEA37_0011836</name>
</gene>
<dbReference type="GO" id="GO:0004867">
    <property type="term" value="F:serine-type endopeptidase inhibitor activity"/>
    <property type="evidence" value="ECO:0007669"/>
    <property type="project" value="UniProtKB-KW"/>
</dbReference>
<dbReference type="InterPro" id="IPR002223">
    <property type="entry name" value="Kunitz_BPTI"/>
</dbReference>
<accession>A0A5J4NK72</accession>
<dbReference type="PROSITE" id="PS00280">
    <property type="entry name" value="BPTI_KUNITZ_1"/>
    <property type="match status" value="1"/>
</dbReference>
<dbReference type="PROSITE" id="PS50279">
    <property type="entry name" value="BPTI_KUNITZ_2"/>
    <property type="match status" value="1"/>
</dbReference>
<keyword evidence="2" id="KW-0722">Serine protease inhibitor</keyword>
<keyword evidence="1" id="KW-0646">Protease inhibitor</keyword>
<name>A0A5J4NK72_9TREM</name>
<sequence length="42" mass="4657">MAFFRRFAYDANSGQCVEFIYSGCGGNRNKFASLEECGLHCG</sequence>
<dbReference type="InterPro" id="IPR020901">
    <property type="entry name" value="Prtase_inh_Kunz-CS"/>
</dbReference>
<keyword evidence="6" id="KW-1185">Reference proteome</keyword>
<comment type="caution">
    <text evidence="5">The sequence shown here is derived from an EMBL/GenBank/DDBJ whole genome shotgun (WGS) entry which is preliminary data.</text>
</comment>
<evidence type="ECO:0000313" key="6">
    <source>
        <dbReference type="Proteomes" id="UP000324629"/>
    </source>
</evidence>